<reference evidence="5" key="1">
    <citation type="submission" date="2022-07" db="EMBL/GenBank/DDBJ databases">
        <title>Sphingomonas sp. nov., a novel bacterium isolated from the north slope of the Mount Everest.</title>
        <authorList>
            <person name="Cui X."/>
            <person name="Liu Y."/>
        </authorList>
    </citation>
    <scope>NUCLEOTIDE SEQUENCE</scope>
    <source>
        <strain evidence="5">S5-59</strain>
    </source>
</reference>
<dbReference type="EC" id="2.3.2.6" evidence="4"/>
<evidence type="ECO:0000256" key="2">
    <source>
        <dbReference type="ARBA" id="ARBA00022679"/>
    </source>
</evidence>
<dbReference type="PANTHER" id="PTHR30098">
    <property type="entry name" value="LEUCYL/PHENYLALANYL-TRNA--PROTEIN TRANSFERASE"/>
    <property type="match status" value="1"/>
</dbReference>
<evidence type="ECO:0000256" key="3">
    <source>
        <dbReference type="ARBA" id="ARBA00023315"/>
    </source>
</evidence>
<dbReference type="Proteomes" id="UP001058533">
    <property type="component" value="Chromosome"/>
</dbReference>
<dbReference type="GO" id="GO:0008914">
    <property type="term" value="F:leucyl-tRNA--protein transferase activity"/>
    <property type="evidence" value="ECO:0007669"/>
    <property type="project" value="UniProtKB-EC"/>
</dbReference>
<sequence>MTRRLSLYQELDPELVLRAYAMGVFPMADHRDAPGVYWVEPKLRGVLPLDGFHLSRSLRKTIARDRYRVTADRAFDAIVALCAQSATDRPETWINPPIAHVFAQLHERGFAHSIECWDGDRLVGGLYGLALGRAFFGESMVSRATDASKVALAWLTARLRVGGFTLLDCQFQTDHLRSLGAIEIRRDAYMALLGASLGETSAGLASGAPVVTGVFGALDRLREVGLAAPAPLASPDPFVMSTVSGPVSGRDIVQLLGHTS</sequence>
<evidence type="ECO:0000313" key="6">
    <source>
        <dbReference type="Proteomes" id="UP001058533"/>
    </source>
</evidence>
<protein>
    <recommendedName>
        <fullName evidence="4">Leucyl/phenylalanyl-tRNA--protein transferase</fullName>
        <ecNumber evidence="4">2.3.2.6</ecNumber>
    </recommendedName>
    <alternativeName>
        <fullName evidence="4">L/F-transferase</fullName>
    </alternativeName>
    <alternativeName>
        <fullName evidence="4">Leucyltransferase</fullName>
    </alternativeName>
    <alternativeName>
        <fullName evidence="4">Phenyalanyltransferase</fullName>
    </alternativeName>
</protein>
<comment type="catalytic activity">
    <reaction evidence="4">
        <text>L-phenylalanyl-tRNA(Phe) + an N-terminal L-alpha-aminoacyl-[protein] = an N-terminal L-phenylalanyl-L-alpha-aminoacyl-[protein] + tRNA(Phe)</text>
        <dbReference type="Rhea" id="RHEA:43632"/>
        <dbReference type="Rhea" id="RHEA-COMP:9668"/>
        <dbReference type="Rhea" id="RHEA-COMP:9699"/>
        <dbReference type="Rhea" id="RHEA-COMP:10636"/>
        <dbReference type="Rhea" id="RHEA-COMP:10637"/>
        <dbReference type="ChEBI" id="CHEBI:78442"/>
        <dbReference type="ChEBI" id="CHEBI:78531"/>
        <dbReference type="ChEBI" id="CHEBI:78597"/>
        <dbReference type="ChEBI" id="CHEBI:83561"/>
        <dbReference type="EC" id="2.3.2.6"/>
    </reaction>
</comment>
<dbReference type="Gene3D" id="3.40.630.70">
    <property type="entry name" value="Leucyl/phenylalanyl-tRNA-protein transferase, C-terminal domain"/>
    <property type="match status" value="1"/>
</dbReference>
<dbReference type="Pfam" id="PF03588">
    <property type="entry name" value="Leu_Phe_trans"/>
    <property type="match status" value="1"/>
</dbReference>
<dbReference type="EMBL" id="CP101740">
    <property type="protein sequence ID" value="UUL82880.1"/>
    <property type="molecule type" value="Genomic_DNA"/>
</dbReference>
<comment type="similarity">
    <text evidence="4">Belongs to the L/F-transferase family.</text>
</comment>
<keyword evidence="1 4" id="KW-0963">Cytoplasm</keyword>
<name>A0ABY5L7D5_9SPHN</name>
<evidence type="ECO:0000313" key="5">
    <source>
        <dbReference type="EMBL" id="UUL82880.1"/>
    </source>
</evidence>
<accession>A0ABY5L7D5</accession>
<keyword evidence="2 4" id="KW-0808">Transferase</keyword>
<dbReference type="PANTHER" id="PTHR30098:SF2">
    <property type="entry name" value="LEUCYL_PHENYLALANYL-TRNA--PROTEIN TRANSFERASE"/>
    <property type="match status" value="1"/>
</dbReference>
<evidence type="ECO:0000256" key="4">
    <source>
        <dbReference type="HAMAP-Rule" id="MF_00688"/>
    </source>
</evidence>
<dbReference type="RefSeq" id="WP_256506734.1">
    <property type="nucleotide sequence ID" value="NZ_CP101740.1"/>
</dbReference>
<dbReference type="InterPro" id="IPR042203">
    <property type="entry name" value="Leu/Phe-tRNA_Trfase_C"/>
</dbReference>
<gene>
    <name evidence="4 5" type="primary">aat</name>
    <name evidence="5" type="ORF">NMP03_01170</name>
</gene>
<comment type="function">
    <text evidence="4">Functions in the N-end rule pathway of protein degradation where it conjugates Leu, Phe and, less efficiently, Met from aminoacyl-tRNAs to the N-termini of proteins containing an N-terminal arginine or lysine.</text>
</comment>
<dbReference type="InterPro" id="IPR004616">
    <property type="entry name" value="Leu/Phe-tRNA_Trfase"/>
</dbReference>
<keyword evidence="6" id="KW-1185">Reference proteome</keyword>
<proteinExistence type="inferred from homology"/>
<keyword evidence="3 4" id="KW-0012">Acyltransferase</keyword>
<comment type="catalytic activity">
    <reaction evidence="4">
        <text>N-terminal L-lysyl-[protein] + L-leucyl-tRNA(Leu) = N-terminal L-leucyl-L-lysyl-[protein] + tRNA(Leu) + H(+)</text>
        <dbReference type="Rhea" id="RHEA:12340"/>
        <dbReference type="Rhea" id="RHEA-COMP:9613"/>
        <dbReference type="Rhea" id="RHEA-COMP:9622"/>
        <dbReference type="Rhea" id="RHEA-COMP:12670"/>
        <dbReference type="Rhea" id="RHEA-COMP:12671"/>
        <dbReference type="ChEBI" id="CHEBI:15378"/>
        <dbReference type="ChEBI" id="CHEBI:65249"/>
        <dbReference type="ChEBI" id="CHEBI:78442"/>
        <dbReference type="ChEBI" id="CHEBI:78494"/>
        <dbReference type="ChEBI" id="CHEBI:133043"/>
        <dbReference type="EC" id="2.3.2.6"/>
    </reaction>
</comment>
<organism evidence="5 6">
    <name type="scientific">Sphingomonas qomolangmaensis</name>
    <dbReference type="NCBI Taxonomy" id="2918765"/>
    <lineage>
        <taxon>Bacteria</taxon>
        <taxon>Pseudomonadati</taxon>
        <taxon>Pseudomonadota</taxon>
        <taxon>Alphaproteobacteria</taxon>
        <taxon>Sphingomonadales</taxon>
        <taxon>Sphingomonadaceae</taxon>
        <taxon>Sphingomonas</taxon>
    </lineage>
</organism>
<dbReference type="SUPFAM" id="SSF55729">
    <property type="entry name" value="Acyl-CoA N-acyltransferases (Nat)"/>
    <property type="match status" value="1"/>
</dbReference>
<comment type="subcellular location">
    <subcellularLocation>
        <location evidence="4">Cytoplasm</location>
    </subcellularLocation>
</comment>
<comment type="catalytic activity">
    <reaction evidence="4">
        <text>N-terminal L-arginyl-[protein] + L-leucyl-tRNA(Leu) = N-terminal L-leucyl-L-arginyl-[protein] + tRNA(Leu) + H(+)</text>
        <dbReference type="Rhea" id="RHEA:50416"/>
        <dbReference type="Rhea" id="RHEA-COMP:9613"/>
        <dbReference type="Rhea" id="RHEA-COMP:9622"/>
        <dbReference type="Rhea" id="RHEA-COMP:12672"/>
        <dbReference type="Rhea" id="RHEA-COMP:12673"/>
        <dbReference type="ChEBI" id="CHEBI:15378"/>
        <dbReference type="ChEBI" id="CHEBI:64719"/>
        <dbReference type="ChEBI" id="CHEBI:78442"/>
        <dbReference type="ChEBI" id="CHEBI:78494"/>
        <dbReference type="ChEBI" id="CHEBI:133044"/>
        <dbReference type="EC" id="2.3.2.6"/>
    </reaction>
</comment>
<dbReference type="InterPro" id="IPR016181">
    <property type="entry name" value="Acyl_CoA_acyltransferase"/>
</dbReference>
<dbReference type="NCBIfam" id="TIGR00667">
    <property type="entry name" value="aat"/>
    <property type="match status" value="1"/>
</dbReference>
<dbReference type="HAMAP" id="MF_00688">
    <property type="entry name" value="Leu_Phe_trans"/>
    <property type="match status" value="1"/>
</dbReference>
<evidence type="ECO:0000256" key="1">
    <source>
        <dbReference type="ARBA" id="ARBA00022490"/>
    </source>
</evidence>